<proteinExistence type="predicted"/>
<dbReference type="Proteomes" id="UP000199459">
    <property type="component" value="Unassembled WGS sequence"/>
</dbReference>
<protein>
    <submittedName>
        <fullName evidence="1">Uncharacterized protein</fullName>
    </submittedName>
</protein>
<name>A0A1H8GHJ8_9PROT</name>
<dbReference type="AlphaFoldDB" id="A0A1H8GHJ8"/>
<dbReference type="EMBL" id="FOCP01000018">
    <property type="protein sequence ID" value="SEN43472.1"/>
    <property type="molecule type" value="Genomic_DNA"/>
</dbReference>
<evidence type="ECO:0000313" key="2">
    <source>
        <dbReference type="Proteomes" id="UP000199459"/>
    </source>
</evidence>
<dbReference type="OrthoDB" id="9890138at2"/>
<sequence length="120" mass="13332">MKTAQLPAWAKALAPGKIEIQASVFYPEWLALLGVAEKDINQYWLECAFQCAKMDIQFAVAGTELMPSPGGALVILVKDDDKVTGRWAQKNYPEGKGVDAATRGKEAREHYRRIRQVPSI</sequence>
<gene>
    <name evidence="1" type="ORF">SAMN05216325_11828</name>
</gene>
<evidence type="ECO:0000313" key="1">
    <source>
        <dbReference type="EMBL" id="SEN43472.1"/>
    </source>
</evidence>
<organism evidence="1 2">
    <name type="scientific">Nitrosomonas marina</name>
    <dbReference type="NCBI Taxonomy" id="917"/>
    <lineage>
        <taxon>Bacteria</taxon>
        <taxon>Pseudomonadati</taxon>
        <taxon>Pseudomonadota</taxon>
        <taxon>Betaproteobacteria</taxon>
        <taxon>Nitrosomonadales</taxon>
        <taxon>Nitrosomonadaceae</taxon>
        <taxon>Nitrosomonas</taxon>
    </lineage>
</organism>
<dbReference type="RefSeq" id="WP_090633333.1">
    <property type="nucleotide sequence ID" value="NZ_FOCP01000018.1"/>
</dbReference>
<reference evidence="1 2" key="1">
    <citation type="submission" date="2016-10" db="EMBL/GenBank/DDBJ databases">
        <authorList>
            <person name="de Groot N.N."/>
        </authorList>
    </citation>
    <scope>NUCLEOTIDE SEQUENCE [LARGE SCALE GENOMIC DNA]</scope>
    <source>
        <strain evidence="1 2">Nm22</strain>
    </source>
</reference>
<accession>A0A1H8GHJ8</accession>